<name>A0AAV0QL98_9ROSI</name>
<dbReference type="GO" id="GO:0016491">
    <property type="term" value="F:oxidoreductase activity"/>
    <property type="evidence" value="ECO:0007669"/>
    <property type="project" value="InterPro"/>
</dbReference>
<gene>
    <name evidence="4" type="ORF">LITE_LOCUS43750</name>
</gene>
<keyword evidence="5" id="KW-1185">Reference proteome</keyword>
<sequence>MVPLGGRMDEISDSSIPFPNRAGNLYQVRYLSFWTEDGLETAERHIGWLRELYDLAAPYVSSNPRSAYVNYRDLDIGMNDIVEGETSFEQAKVWGEKYFGNNFDRLARVKAAVDAHNFFRNEQSIVPIPRRLDFLGKQ</sequence>
<keyword evidence="2" id="KW-0274">FAD</keyword>
<feature type="domain" description="Berberine/berberine-like" evidence="3">
    <location>
        <begin position="67"/>
        <end position="125"/>
    </location>
</feature>
<evidence type="ECO:0000259" key="3">
    <source>
        <dbReference type="Pfam" id="PF08031"/>
    </source>
</evidence>
<protein>
    <recommendedName>
        <fullName evidence="3">Berberine/berberine-like domain-containing protein</fullName>
    </recommendedName>
</protein>
<comment type="caution">
    <text evidence="4">The sequence shown here is derived from an EMBL/GenBank/DDBJ whole genome shotgun (WGS) entry which is preliminary data.</text>
</comment>
<dbReference type="InterPro" id="IPR016169">
    <property type="entry name" value="FAD-bd_PCMH_sub2"/>
</dbReference>
<dbReference type="Gene3D" id="3.40.462.20">
    <property type="match status" value="1"/>
</dbReference>
<proteinExistence type="predicted"/>
<dbReference type="PANTHER" id="PTHR32448">
    <property type="entry name" value="OS08G0158400 PROTEIN"/>
    <property type="match status" value="1"/>
</dbReference>
<dbReference type="GO" id="GO:0050660">
    <property type="term" value="F:flavin adenine dinucleotide binding"/>
    <property type="evidence" value="ECO:0007669"/>
    <property type="project" value="InterPro"/>
</dbReference>
<evidence type="ECO:0000313" key="5">
    <source>
        <dbReference type="Proteomes" id="UP001154282"/>
    </source>
</evidence>
<dbReference type="Proteomes" id="UP001154282">
    <property type="component" value="Unassembled WGS sequence"/>
</dbReference>
<keyword evidence="1" id="KW-0285">Flavoprotein</keyword>
<accession>A0AAV0QL98</accession>
<evidence type="ECO:0000313" key="4">
    <source>
        <dbReference type="EMBL" id="CAI0545940.1"/>
    </source>
</evidence>
<dbReference type="InterPro" id="IPR012951">
    <property type="entry name" value="BBE"/>
</dbReference>
<evidence type="ECO:0000256" key="1">
    <source>
        <dbReference type="ARBA" id="ARBA00022630"/>
    </source>
</evidence>
<reference evidence="4" key="1">
    <citation type="submission" date="2022-08" db="EMBL/GenBank/DDBJ databases">
        <authorList>
            <person name="Gutierrez-Valencia J."/>
        </authorList>
    </citation>
    <scope>NUCLEOTIDE SEQUENCE</scope>
</reference>
<dbReference type="Pfam" id="PF08031">
    <property type="entry name" value="BBE"/>
    <property type="match status" value="1"/>
</dbReference>
<dbReference type="Gene3D" id="3.30.465.10">
    <property type="match status" value="1"/>
</dbReference>
<evidence type="ECO:0000256" key="2">
    <source>
        <dbReference type="ARBA" id="ARBA00022827"/>
    </source>
</evidence>
<organism evidence="4 5">
    <name type="scientific">Linum tenue</name>
    <dbReference type="NCBI Taxonomy" id="586396"/>
    <lineage>
        <taxon>Eukaryota</taxon>
        <taxon>Viridiplantae</taxon>
        <taxon>Streptophyta</taxon>
        <taxon>Embryophyta</taxon>
        <taxon>Tracheophyta</taxon>
        <taxon>Spermatophyta</taxon>
        <taxon>Magnoliopsida</taxon>
        <taxon>eudicotyledons</taxon>
        <taxon>Gunneridae</taxon>
        <taxon>Pentapetalae</taxon>
        <taxon>rosids</taxon>
        <taxon>fabids</taxon>
        <taxon>Malpighiales</taxon>
        <taxon>Linaceae</taxon>
        <taxon>Linum</taxon>
    </lineage>
</organism>
<dbReference type="EMBL" id="CAMGYJ010000009">
    <property type="protein sequence ID" value="CAI0545940.1"/>
    <property type="molecule type" value="Genomic_DNA"/>
</dbReference>
<dbReference type="AlphaFoldDB" id="A0AAV0QL98"/>